<protein>
    <submittedName>
        <fullName evidence="5">La-related protein 1A isoform X2</fullName>
    </submittedName>
</protein>
<feature type="region of interest" description="Disordered" evidence="3">
    <location>
        <begin position="953"/>
        <end position="973"/>
    </location>
</feature>
<dbReference type="SMART" id="SM00684">
    <property type="entry name" value="DM15"/>
    <property type="match status" value="3"/>
</dbReference>
<accession>A0AAQ3QKI1</accession>
<evidence type="ECO:0000313" key="5">
    <source>
        <dbReference type="EMBL" id="WOL14714.1"/>
    </source>
</evidence>
<dbReference type="Gene3D" id="1.10.10.10">
    <property type="entry name" value="Winged helix-like DNA-binding domain superfamily/Winged helix DNA-binding domain"/>
    <property type="match status" value="1"/>
</dbReference>
<evidence type="ECO:0000256" key="1">
    <source>
        <dbReference type="ARBA" id="ARBA00022884"/>
    </source>
</evidence>
<dbReference type="SUPFAM" id="SSF46785">
    <property type="entry name" value="Winged helix' DNA-binding domain"/>
    <property type="match status" value="1"/>
</dbReference>
<organism evidence="5 6">
    <name type="scientific">Canna indica</name>
    <name type="common">Indian-shot</name>
    <dbReference type="NCBI Taxonomy" id="4628"/>
    <lineage>
        <taxon>Eukaryota</taxon>
        <taxon>Viridiplantae</taxon>
        <taxon>Streptophyta</taxon>
        <taxon>Embryophyta</taxon>
        <taxon>Tracheophyta</taxon>
        <taxon>Spermatophyta</taxon>
        <taxon>Magnoliopsida</taxon>
        <taxon>Liliopsida</taxon>
        <taxon>Zingiberales</taxon>
        <taxon>Cannaceae</taxon>
        <taxon>Canna</taxon>
    </lineage>
</organism>
<dbReference type="AlphaFoldDB" id="A0AAQ3QKI1"/>
<dbReference type="GO" id="GO:0000339">
    <property type="term" value="F:RNA cap binding"/>
    <property type="evidence" value="ECO:0007669"/>
    <property type="project" value="InterPro"/>
</dbReference>
<dbReference type="InterPro" id="IPR006630">
    <property type="entry name" value="La_HTH"/>
</dbReference>
<dbReference type="Pfam" id="PF21071">
    <property type="entry name" value="LARP1_HEAT"/>
    <property type="match status" value="1"/>
</dbReference>
<proteinExistence type="predicted"/>
<dbReference type="GO" id="GO:0048255">
    <property type="term" value="P:mRNA stabilization"/>
    <property type="evidence" value="ECO:0007669"/>
    <property type="project" value="InterPro"/>
</dbReference>
<dbReference type="InterPro" id="IPR036388">
    <property type="entry name" value="WH-like_DNA-bd_sf"/>
</dbReference>
<feature type="region of interest" description="Disordered" evidence="3">
    <location>
        <begin position="422"/>
        <end position="441"/>
    </location>
</feature>
<dbReference type="PROSITE" id="PS50961">
    <property type="entry name" value="HTH_LA"/>
    <property type="match status" value="1"/>
</dbReference>
<feature type="region of interest" description="Disordered" evidence="3">
    <location>
        <begin position="186"/>
        <end position="210"/>
    </location>
</feature>
<keyword evidence="1 2" id="KW-0694">RNA-binding</keyword>
<evidence type="ECO:0000259" key="4">
    <source>
        <dbReference type="PROSITE" id="PS50961"/>
    </source>
</evidence>
<feature type="region of interest" description="Disordered" evidence="3">
    <location>
        <begin position="679"/>
        <end position="746"/>
    </location>
</feature>
<name>A0AAQ3QKI1_9LILI</name>
<dbReference type="PANTHER" id="PTHR22792">
    <property type="entry name" value="LUPUS LA PROTEIN-RELATED"/>
    <property type="match status" value="1"/>
</dbReference>
<dbReference type="EMBL" id="CP136896">
    <property type="protein sequence ID" value="WOL14714.1"/>
    <property type="molecule type" value="Genomic_DNA"/>
</dbReference>
<feature type="compositionally biased region" description="Polar residues" evidence="3">
    <location>
        <begin position="422"/>
        <end position="434"/>
    </location>
</feature>
<feature type="compositionally biased region" description="Low complexity" evidence="3">
    <location>
        <begin position="100"/>
        <end position="109"/>
    </location>
</feature>
<reference evidence="5 6" key="1">
    <citation type="submission" date="2023-10" db="EMBL/GenBank/DDBJ databases">
        <title>Chromosome-scale genome assembly provides insights into flower coloration mechanisms of Canna indica.</title>
        <authorList>
            <person name="Li C."/>
        </authorList>
    </citation>
    <scope>NUCLEOTIDE SEQUENCE [LARGE SCALE GENOMIC DNA]</scope>
    <source>
        <tissue evidence="5">Flower</tissue>
    </source>
</reference>
<dbReference type="Pfam" id="PF05383">
    <property type="entry name" value="La"/>
    <property type="match status" value="1"/>
</dbReference>
<dbReference type="InterPro" id="IPR045180">
    <property type="entry name" value="La_dom_prot"/>
</dbReference>
<evidence type="ECO:0000313" key="6">
    <source>
        <dbReference type="Proteomes" id="UP001327560"/>
    </source>
</evidence>
<feature type="domain" description="HTH La-type RNA-binding" evidence="4">
    <location>
        <begin position="312"/>
        <end position="401"/>
    </location>
</feature>
<feature type="region of interest" description="Disordered" evidence="3">
    <location>
        <begin position="1"/>
        <end position="53"/>
    </location>
</feature>
<evidence type="ECO:0000256" key="3">
    <source>
        <dbReference type="SAM" id="MobiDB-lite"/>
    </source>
</evidence>
<dbReference type="CDD" id="cd07323">
    <property type="entry name" value="LAM"/>
    <property type="match status" value="1"/>
</dbReference>
<gene>
    <name evidence="5" type="ORF">Cni_G23495</name>
</gene>
<feature type="compositionally biased region" description="Polar residues" evidence="3">
    <location>
        <begin position="679"/>
        <end position="703"/>
    </location>
</feature>
<sequence length="973" mass="108461">MVAARESALAQTKAGRSPWRKAADGGRSGDPVMGAESWPALGDAKTKGSSDCVTKVAPAPVPPAVALGNQGSLPWNVPSTPPSVPVQGPAGMRKSGGFGSNNSSKNQSGLPHKNGPRRNAPVNGGPPFPVHLTYHQQSGQPVLYPVLQPPTMMVHDYPYQRAPFINGQPQIVKSGESHLPVFVPTGQAGGNDGNRKFQPPPRADPNNWRPGTAYGGRPYNAREHPNNFNQTWSNQRPFGPRNNINMPQAIGPRTFIRPLPTFLGPAPGFISGPGFPCPPPPMYYVSTAPVEVMHGPPRVPSHPSPPVYSNQTPEVEALRANIVKQIEYYFSDENLQKDHYLISLLDEQGWASITNIADFNRVKKMTTNIPLILDALRSSSLVEIQDNKIRRRGNWSKWIPASAYPVESLESQPVENIDSIETNNACTSPESSSEAICKDQDEDSNPADCYYREEDNSCSGCNAGNMLTNDEKILYSGDRQNKMESGLFLEAGHKDPCGSFGCPPCVNSSGGYDVKNSFDDKNSDMNTSLSNIDSKFEVTSTADMQSGPQGTEYDNGFLDESFAFNAQSTFLLDEEIELEQTTNEMDHLSLNKRVDDEEDEMDVNDQDVHRLIIVTQDIRADKDDKNDSAQPETISTELASAINDGLYFYEQELHAKRTSNRRNKITTVTKYGESKAINATSSFHPKANSNIVNYTGEDSGQANSRRRLNKGPSKSHSSHKQRLFPSNFRNHGSGRNRHGIVSESPPSSSVGFFFGSTPPENTSLMSSKLSCSPHSILSGSPPVGSMPKSFPPFQHPSHQLLEENQFKQQKYLKFHKRCLNDRKKLGIGCSEEMNTLYRFWSYFLRDMFNKSMYDEFRKLAMEDAAAKYNYGIECLFRFYSYGLEKQFREDLYDDFEQLTQEFYKKGNLYGLEKYWAFHHFREVRAGADSLRKHPELERLLLEEYRSLDDFKAKEKADKSIGKECSSRSGGFND</sequence>
<feature type="region of interest" description="Disordered" evidence="3">
    <location>
        <begin position="72"/>
        <end position="127"/>
    </location>
</feature>
<evidence type="ECO:0000256" key="2">
    <source>
        <dbReference type="PROSITE-ProRule" id="PRU00332"/>
    </source>
</evidence>
<dbReference type="SMART" id="SM00715">
    <property type="entry name" value="LA"/>
    <property type="match status" value="1"/>
</dbReference>
<keyword evidence="6" id="KW-1185">Reference proteome</keyword>
<dbReference type="InterPro" id="IPR036390">
    <property type="entry name" value="WH_DNA-bd_sf"/>
</dbReference>
<dbReference type="Proteomes" id="UP001327560">
    <property type="component" value="Chromosome 7"/>
</dbReference>
<feature type="compositionally biased region" description="Basic and acidic residues" evidence="3">
    <location>
        <begin position="953"/>
        <end position="965"/>
    </location>
</feature>
<dbReference type="InterPro" id="IPR006607">
    <property type="entry name" value="DM15"/>
</dbReference>
<dbReference type="PANTHER" id="PTHR22792:SF101">
    <property type="entry name" value="LA-RELATED PROTEIN 1A"/>
    <property type="match status" value="1"/>
</dbReference>